<dbReference type="EMBL" id="JAPYYP010000055">
    <property type="protein sequence ID" value="MDA5110970.1"/>
    <property type="molecule type" value="Genomic_DNA"/>
</dbReference>
<reference evidence="3" key="1">
    <citation type="submission" date="2022-12" db="EMBL/GenBank/DDBJ databases">
        <title>Draft genome sequence of the thermophilic strain Brevibacillus thermoruber HT42, isolated from Los Humeros, Puebla, Mexico, with biotechnological potential.</title>
        <authorList>
            <person name="Lara Sanchez J."/>
            <person name="Solis Palacios R."/>
            <person name="Bustos Baena A.S."/>
            <person name="Ruz Baez A.E."/>
            <person name="Espinosa Luna G."/>
            <person name="Oliart Ros R.M."/>
        </authorList>
    </citation>
    <scope>NUCLEOTIDE SEQUENCE</scope>
    <source>
        <strain evidence="3">HT42</strain>
    </source>
</reference>
<comment type="caution">
    <text evidence="3">The sequence shown here is derived from an EMBL/GenBank/DDBJ whole genome shotgun (WGS) entry which is preliminary data.</text>
</comment>
<feature type="domain" description="M23ase beta-sheet core" evidence="2">
    <location>
        <begin position="207"/>
        <end position="301"/>
    </location>
</feature>
<dbReference type="PANTHER" id="PTHR21666">
    <property type="entry name" value="PEPTIDASE-RELATED"/>
    <property type="match status" value="1"/>
</dbReference>
<organism evidence="3 4">
    <name type="scientific">Brevibacillus thermoruber</name>
    <dbReference type="NCBI Taxonomy" id="33942"/>
    <lineage>
        <taxon>Bacteria</taxon>
        <taxon>Bacillati</taxon>
        <taxon>Bacillota</taxon>
        <taxon>Bacilli</taxon>
        <taxon>Bacillales</taxon>
        <taxon>Paenibacillaceae</taxon>
        <taxon>Brevibacillus</taxon>
    </lineage>
</organism>
<name>A0A9X3TV05_9BACL</name>
<evidence type="ECO:0000256" key="1">
    <source>
        <dbReference type="SAM" id="Phobius"/>
    </source>
</evidence>
<evidence type="ECO:0000313" key="4">
    <source>
        <dbReference type="Proteomes" id="UP001151071"/>
    </source>
</evidence>
<dbReference type="InterPro" id="IPR011055">
    <property type="entry name" value="Dup_hybrid_motif"/>
</dbReference>
<dbReference type="Gene3D" id="2.70.70.10">
    <property type="entry name" value="Glucose Permease (Domain IIA)"/>
    <property type="match status" value="1"/>
</dbReference>
<proteinExistence type="predicted"/>
<feature type="transmembrane region" description="Helical" evidence="1">
    <location>
        <begin position="20"/>
        <end position="40"/>
    </location>
</feature>
<dbReference type="GO" id="GO:0004222">
    <property type="term" value="F:metalloendopeptidase activity"/>
    <property type="evidence" value="ECO:0007669"/>
    <property type="project" value="TreeGrafter"/>
</dbReference>
<dbReference type="AlphaFoldDB" id="A0A9X3TV05"/>
<gene>
    <name evidence="3" type="ORF">O3V59_21790</name>
</gene>
<keyword evidence="1" id="KW-0812">Transmembrane</keyword>
<dbReference type="RefSeq" id="WP_271141033.1">
    <property type="nucleotide sequence ID" value="NZ_JAPYYP010000055.1"/>
</dbReference>
<dbReference type="Pfam" id="PF01551">
    <property type="entry name" value="Peptidase_M23"/>
    <property type="match status" value="1"/>
</dbReference>
<protein>
    <submittedName>
        <fullName evidence="3">M23 family metallopeptidase</fullName>
    </submittedName>
</protein>
<evidence type="ECO:0000313" key="3">
    <source>
        <dbReference type="EMBL" id="MDA5110970.1"/>
    </source>
</evidence>
<dbReference type="CDD" id="cd12797">
    <property type="entry name" value="M23_peptidase"/>
    <property type="match status" value="1"/>
</dbReference>
<dbReference type="InterPro" id="IPR016047">
    <property type="entry name" value="M23ase_b-sheet_dom"/>
</dbReference>
<keyword evidence="4" id="KW-1185">Reference proteome</keyword>
<keyword evidence="1" id="KW-0472">Membrane</keyword>
<dbReference type="Proteomes" id="UP001151071">
    <property type="component" value="Unassembled WGS sequence"/>
</dbReference>
<dbReference type="PANTHER" id="PTHR21666:SF270">
    <property type="entry name" value="MUREIN HYDROLASE ACTIVATOR ENVC"/>
    <property type="match status" value="1"/>
</dbReference>
<sequence length="307" mass="34066">MPLAVRILLTLLPKNEKTLAVLIAILILPVVFIFFLVSSITTMTHVPAIKPEQIEMYKEASVAVFAEFGIMVPFKELIAIDAVRYKQDFREASTYRAIQLARRFIKKVEKRDKDGNVIVYYYKKPLETVVQEMIESGELVEGDLERIQRYLQFPWDNPTENPEVPGLPDGYIPVPGANGLVFPVVGQWRLSDVFRDRYNPVTGKWESHKGIDLAAPEGTPVVAAKKGRVVLASPNGSAGNEVKIDHGDGTKTRYLHLHSIAVSEGQEVEAGQIIGAVGSTGQSTGSHLHFEIHIHGKAVNPSPYLFK</sequence>
<evidence type="ECO:0000259" key="2">
    <source>
        <dbReference type="Pfam" id="PF01551"/>
    </source>
</evidence>
<dbReference type="InterPro" id="IPR050570">
    <property type="entry name" value="Cell_wall_metabolism_enzyme"/>
</dbReference>
<dbReference type="SUPFAM" id="SSF51261">
    <property type="entry name" value="Duplicated hybrid motif"/>
    <property type="match status" value="1"/>
</dbReference>
<accession>A0A9X3TV05</accession>
<keyword evidence="1" id="KW-1133">Transmembrane helix</keyword>